<gene>
    <name evidence="1" type="ORF">CH360_05340</name>
    <name evidence="2" type="ORF">CH373_04920</name>
</gene>
<reference evidence="3 4" key="1">
    <citation type="submission" date="2017-07" db="EMBL/GenBank/DDBJ databases">
        <title>Leptospira spp. isolated from tropical soils.</title>
        <authorList>
            <person name="Thibeaux R."/>
            <person name="Iraola G."/>
            <person name="Ferres I."/>
            <person name="Bierque E."/>
            <person name="Girault D."/>
            <person name="Soupe-Gilbert M.-E."/>
            <person name="Picardeau M."/>
            <person name="Goarant C."/>
        </authorList>
    </citation>
    <scope>NUCLEOTIDE SEQUENCE [LARGE SCALE GENOMIC DNA]</scope>
    <source>
        <strain evidence="2 4">FH1-B-B1</strain>
        <strain evidence="1 3">FH1-B-C1</strain>
    </source>
</reference>
<dbReference type="PANTHER" id="PTHR13833:SF71">
    <property type="entry name" value="NHL DOMAIN-CONTAINING PROTEIN"/>
    <property type="match status" value="1"/>
</dbReference>
<evidence type="ECO:0000313" key="4">
    <source>
        <dbReference type="Proteomes" id="UP000231990"/>
    </source>
</evidence>
<name>A0A2M9ZQF7_9LEPT</name>
<dbReference type="Proteomes" id="UP000231962">
    <property type="component" value="Unassembled WGS sequence"/>
</dbReference>
<comment type="caution">
    <text evidence="2">The sequence shown here is derived from an EMBL/GenBank/DDBJ whole genome shotgun (WGS) entry which is preliminary data.</text>
</comment>
<dbReference type="InterPro" id="IPR011042">
    <property type="entry name" value="6-blade_b-propeller_TolB-like"/>
</dbReference>
<organism evidence="2 4">
    <name type="scientific">Leptospira perolatii</name>
    <dbReference type="NCBI Taxonomy" id="2023191"/>
    <lineage>
        <taxon>Bacteria</taxon>
        <taxon>Pseudomonadati</taxon>
        <taxon>Spirochaetota</taxon>
        <taxon>Spirochaetia</taxon>
        <taxon>Leptospirales</taxon>
        <taxon>Leptospiraceae</taxon>
        <taxon>Leptospira</taxon>
    </lineage>
</organism>
<dbReference type="EMBL" id="NPDZ01000002">
    <property type="protein sequence ID" value="PJZ74255.1"/>
    <property type="molecule type" value="Genomic_DNA"/>
</dbReference>
<dbReference type="SUPFAM" id="SSF63825">
    <property type="entry name" value="YWTD domain"/>
    <property type="match status" value="1"/>
</dbReference>
<dbReference type="Gene3D" id="2.120.10.30">
    <property type="entry name" value="TolB, C-terminal domain"/>
    <property type="match status" value="2"/>
</dbReference>
<proteinExistence type="predicted"/>
<evidence type="ECO:0000313" key="3">
    <source>
        <dbReference type="Proteomes" id="UP000231962"/>
    </source>
</evidence>
<keyword evidence="3" id="KW-1185">Reference proteome</keyword>
<protein>
    <submittedName>
        <fullName evidence="2">Uncharacterized protein</fullName>
    </submittedName>
</protein>
<dbReference type="Proteomes" id="UP000231990">
    <property type="component" value="Unassembled WGS sequence"/>
</dbReference>
<dbReference type="AlphaFoldDB" id="A0A2M9ZQF7"/>
<evidence type="ECO:0000313" key="2">
    <source>
        <dbReference type="EMBL" id="PJZ74255.1"/>
    </source>
</evidence>
<accession>A0A2M9ZQF7</accession>
<evidence type="ECO:0000313" key="1">
    <source>
        <dbReference type="EMBL" id="PJZ70419.1"/>
    </source>
</evidence>
<dbReference type="PROSITE" id="PS51257">
    <property type="entry name" value="PROKAR_LIPOPROTEIN"/>
    <property type="match status" value="1"/>
</dbReference>
<sequence length="832" mass="84390">MVRFRSLINHNTPFFCIMIISVIFSSSCVSDHHSGFSLRAILANPEPVTVNLKFSVRVNVTGLVGGGLVIENNATDTISVGGNGTVSFATKISQGKPYLVTVKQNPTGPLQTCSVNNASGLIPGSDVTNVTVVCSTNGYFVGGTVTGLAGSGLVIRNNGSNSTTISADGSFSFSTKIADGANYNVTVSTNPSSPTQVCSVTNYNGTISGADVSNVTISCSTSSFTVGGSISGLSGTGLVLENNGGDALSISSNGSFTFSTSVVSGNTYSVTIQHNPSTPTQVCSITNGSGTITSSAISNVSISCSTSSFTVGGSVSGLIGSGLVLKNNGGNSLSISGDGTFTFSTSILSGNTYDVTIGTSPSSPIQNCTITNGSGTVTSGSITNVSISCGAALYNVGGIIYGLTGNLVLSNNGSDQSTISVPGNFKMNTPVANGSAYSISVQTQPAGQTCYISMPFGSVSAADVSNITINCINGVVTSPLINGTIYTSSLSITPYAENPSVGPAFGMPYAGTTGGTMVDGVGNSAVFLDLFHITTDGIYLYVVDNSNNIGGAVRKIHIATRTVTSLFPTSKPKGITTDGVFLFVSTHDQVIIKYNLATGTYTTIAGAAGLGGNTDGAGLSARFLQPRGVATDGSNLYIADSSNHVIRKINLVDNSVSTIAGDGTAGTLDGTGTSTKFNSPRHLTYLNNTLYVANTSAHNIRKIDLTTSPVTVTTIAGSTTGVLGNVDDPTGTNALFNKPSAITFDSNYLYIVDSTAAIKKISQTAPYAVTTILGCSGAAGVGGVVGGTADQAPIHTCNSGEASFQNPVGITTDGTSLFVTDLNSPQYVRKID</sequence>
<dbReference type="EMBL" id="NPDY01000003">
    <property type="protein sequence ID" value="PJZ70419.1"/>
    <property type="molecule type" value="Genomic_DNA"/>
</dbReference>
<dbReference type="PANTHER" id="PTHR13833">
    <property type="match status" value="1"/>
</dbReference>